<dbReference type="PROSITE" id="PS50977">
    <property type="entry name" value="HTH_TETR_2"/>
    <property type="match status" value="1"/>
</dbReference>
<dbReference type="SUPFAM" id="SSF48498">
    <property type="entry name" value="Tetracyclin repressor-like, C-terminal domain"/>
    <property type="match status" value="1"/>
</dbReference>
<organism evidence="4 5">
    <name type="scientific">Nocardia terrae</name>
    <dbReference type="NCBI Taxonomy" id="2675851"/>
    <lineage>
        <taxon>Bacteria</taxon>
        <taxon>Bacillati</taxon>
        <taxon>Actinomycetota</taxon>
        <taxon>Actinomycetes</taxon>
        <taxon>Mycobacteriales</taxon>
        <taxon>Nocardiaceae</taxon>
        <taxon>Nocardia</taxon>
    </lineage>
</organism>
<evidence type="ECO:0000256" key="1">
    <source>
        <dbReference type="ARBA" id="ARBA00023125"/>
    </source>
</evidence>
<gene>
    <name evidence="4" type="ORF">GPX89_42295</name>
</gene>
<keyword evidence="5" id="KW-1185">Reference proteome</keyword>
<evidence type="ECO:0000259" key="3">
    <source>
        <dbReference type="PROSITE" id="PS50977"/>
    </source>
</evidence>
<evidence type="ECO:0000313" key="5">
    <source>
        <dbReference type="Proteomes" id="UP000466794"/>
    </source>
</evidence>
<dbReference type="Pfam" id="PF00440">
    <property type="entry name" value="TetR_N"/>
    <property type="match status" value="1"/>
</dbReference>
<dbReference type="Gene3D" id="1.10.357.10">
    <property type="entry name" value="Tetracycline Repressor, domain 2"/>
    <property type="match status" value="1"/>
</dbReference>
<proteinExistence type="predicted"/>
<protein>
    <submittedName>
        <fullName evidence="4">TetR family transcriptional regulator</fullName>
    </submittedName>
</protein>
<dbReference type="InterPro" id="IPR050109">
    <property type="entry name" value="HTH-type_TetR-like_transc_reg"/>
</dbReference>
<dbReference type="SUPFAM" id="SSF46689">
    <property type="entry name" value="Homeodomain-like"/>
    <property type="match status" value="1"/>
</dbReference>
<evidence type="ECO:0000256" key="2">
    <source>
        <dbReference type="PROSITE-ProRule" id="PRU00335"/>
    </source>
</evidence>
<dbReference type="AlphaFoldDB" id="A0A7K1VB98"/>
<dbReference type="EMBL" id="WRPP01000016">
    <property type="protein sequence ID" value="MVU83847.1"/>
    <property type="molecule type" value="Genomic_DNA"/>
</dbReference>
<dbReference type="InterPro" id="IPR001647">
    <property type="entry name" value="HTH_TetR"/>
</dbReference>
<dbReference type="Proteomes" id="UP000466794">
    <property type="component" value="Unassembled WGS sequence"/>
</dbReference>
<accession>A0A7K1VB98</accession>
<name>A0A7K1VB98_9NOCA</name>
<dbReference type="PRINTS" id="PR00455">
    <property type="entry name" value="HTHTETR"/>
</dbReference>
<evidence type="ECO:0000313" key="4">
    <source>
        <dbReference type="EMBL" id="MVU83847.1"/>
    </source>
</evidence>
<comment type="caution">
    <text evidence="4">The sequence shown here is derived from an EMBL/GenBank/DDBJ whole genome shotgun (WGS) entry which is preliminary data.</text>
</comment>
<feature type="DNA-binding region" description="H-T-H motif" evidence="2">
    <location>
        <begin position="53"/>
        <end position="72"/>
    </location>
</feature>
<feature type="domain" description="HTH tetR-type" evidence="3">
    <location>
        <begin position="30"/>
        <end position="90"/>
    </location>
</feature>
<dbReference type="PANTHER" id="PTHR30055:SF160">
    <property type="entry name" value="TRANSCRIPTIONAL REGULATORY PROTEIN (PROBABLY ASNC-FAMILY)-RELATED"/>
    <property type="match status" value="1"/>
</dbReference>
<dbReference type="PANTHER" id="PTHR30055">
    <property type="entry name" value="HTH-TYPE TRANSCRIPTIONAL REGULATOR RUTR"/>
    <property type="match status" value="1"/>
</dbReference>
<dbReference type="GO" id="GO:0003700">
    <property type="term" value="F:DNA-binding transcription factor activity"/>
    <property type="evidence" value="ECO:0007669"/>
    <property type="project" value="TreeGrafter"/>
</dbReference>
<dbReference type="InterPro" id="IPR036271">
    <property type="entry name" value="Tet_transcr_reg_TetR-rel_C_sf"/>
</dbReference>
<dbReference type="InterPro" id="IPR009057">
    <property type="entry name" value="Homeodomain-like_sf"/>
</dbReference>
<reference evidence="4 5" key="1">
    <citation type="submission" date="2019-12" db="EMBL/GenBank/DDBJ databases">
        <title>Nocardia sp. nov. ET3-3 isolated from soil.</title>
        <authorList>
            <person name="Kanchanasin P."/>
            <person name="Tanasupawat S."/>
            <person name="Yuki M."/>
            <person name="Kudo T."/>
        </authorList>
    </citation>
    <scope>NUCLEOTIDE SEQUENCE [LARGE SCALE GENOMIC DNA]</scope>
    <source>
        <strain evidence="4 5">ET3-3</strain>
    </source>
</reference>
<dbReference type="GO" id="GO:0000976">
    <property type="term" value="F:transcription cis-regulatory region binding"/>
    <property type="evidence" value="ECO:0007669"/>
    <property type="project" value="TreeGrafter"/>
</dbReference>
<keyword evidence="1 2" id="KW-0238">DNA-binding</keyword>
<sequence length="227" mass="24033">MFDADDWASGNDDVEEGATVANRTMTQARLERRRVIVAAAAGLFAACGYRAASMDEIACRSGISKPILYKSFSSKLELYLAVLDEAVHVLDETLSTSLGSARDMQSVVVATVTAVFDFADLHPRSAALLAGAAVAEEPAAQRLAHRAGTICTDAVTRALAPFPQPRIGQQWLITAELVAIAQACARDWVATGKPLSKHDAVATTAGLCWTGLAGIRSIRPQPSHTAE</sequence>